<protein>
    <submittedName>
        <fullName evidence="2">Uncharacterized protein</fullName>
    </submittedName>
</protein>
<evidence type="ECO:0000256" key="1">
    <source>
        <dbReference type="SAM" id="Coils"/>
    </source>
</evidence>
<comment type="caution">
    <text evidence="2">The sequence shown here is derived from an EMBL/GenBank/DDBJ whole genome shotgun (WGS) entry which is preliminary data.</text>
</comment>
<dbReference type="Proteomes" id="UP001516400">
    <property type="component" value="Unassembled WGS sequence"/>
</dbReference>
<name>A0ABD2MMC2_9CUCU</name>
<dbReference type="AlphaFoldDB" id="A0ABD2MMC2"/>
<organism evidence="2 3">
    <name type="scientific">Cryptolaemus montrouzieri</name>
    <dbReference type="NCBI Taxonomy" id="559131"/>
    <lineage>
        <taxon>Eukaryota</taxon>
        <taxon>Metazoa</taxon>
        <taxon>Ecdysozoa</taxon>
        <taxon>Arthropoda</taxon>
        <taxon>Hexapoda</taxon>
        <taxon>Insecta</taxon>
        <taxon>Pterygota</taxon>
        <taxon>Neoptera</taxon>
        <taxon>Endopterygota</taxon>
        <taxon>Coleoptera</taxon>
        <taxon>Polyphaga</taxon>
        <taxon>Cucujiformia</taxon>
        <taxon>Coccinelloidea</taxon>
        <taxon>Coccinellidae</taxon>
        <taxon>Scymninae</taxon>
        <taxon>Scymnini</taxon>
        <taxon>Cryptolaemus</taxon>
    </lineage>
</organism>
<accession>A0ABD2MMC2</accession>
<gene>
    <name evidence="2" type="ORF">HHI36_011524</name>
</gene>
<feature type="coiled-coil region" evidence="1">
    <location>
        <begin position="19"/>
        <end position="46"/>
    </location>
</feature>
<evidence type="ECO:0000313" key="3">
    <source>
        <dbReference type="Proteomes" id="UP001516400"/>
    </source>
</evidence>
<dbReference type="EMBL" id="JABFTP020000001">
    <property type="protein sequence ID" value="KAL3267395.1"/>
    <property type="molecule type" value="Genomic_DNA"/>
</dbReference>
<keyword evidence="1" id="KW-0175">Coiled coil</keyword>
<reference evidence="2 3" key="1">
    <citation type="journal article" date="2021" name="BMC Biol.">
        <title>Horizontally acquired antibacterial genes associated with adaptive radiation of ladybird beetles.</title>
        <authorList>
            <person name="Li H.S."/>
            <person name="Tang X.F."/>
            <person name="Huang Y.H."/>
            <person name="Xu Z.Y."/>
            <person name="Chen M.L."/>
            <person name="Du X.Y."/>
            <person name="Qiu B.Y."/>
            <person name="Chen P.T."/>
            <person name="Zhang W."/>
            <person name="Slipinski A."/>
            <person name="Escalona H.E."/>
            <person name="Waterhouse R.M."/>
            <person name="Zwick A."/>
            <person name="Pang H."/>
        </authorList>
    </citation>
    <scope>NUCLEOTIDE SEQUENCE [LARGE SCALE GENOMIC DNA]</scope>
    <source>
        <strain evidence="2">SYSU2018</strain>
    </source>
</reference>
<evidence type="ECO:0000313" key="2">
    <source>
        <dbReference type="EMBL" id="KAL3267395.1"/>
    </source>
</evidence>
<keyword evidence="3" id="KW-1185">Reference proteome</keyword>
<sequence length="245" mass="28106">MCNRCVNLNAMNTTGNETLERIQKEIKENLEKEEEWKRELERISKNKIIDPGNNNLPEDNLSRVNGVVKKQVTETSEKGNLTSQNVNKFIQNVKTKGIMHRFLKSKGKPTAKPLTNGSFQPHKVITDFTYQPPRATTETGILSRNGFIPADVKIRNEVQDFQQREIELRKERRKSQPELMALLNLEDDEIKDEVFTEYSCSSSTSSASEMKSAKSLADLCNTPEEELETPGTYNLIKHFESWKKL</sequence>
<proteinExistence type="predicted"/>